<dbReference type="InterPro" id="IPR014756">
    <property type="entry name" value="Ig_E-set"/>
</dbReference>
<evidence type="ECO:0000256" key="9">
    <source>
        <dbReference type="ARBA" id="ARBA00022454"/>
    </source>
</evidence>
<evidence type="ECO:0000256" key="2">
    <source>
        <dbReference type="ARBA" id="ARBA00004123"/>
    </source>
</evidence>
<comment type="subcellular location">
    <subcellularLocation>
        <location evidence="4">Cell membrane</location>
    </subcellularLocation>
    <subcellularLocation>
        <location evidence="5">Chromosome</location>
    </subcellularLocation>
    <subcellularLocation>
        <location evidence="7">Cytoplasm</location>
        <location evidence="7">Cytosol</location>
    </subcellularLocation>
    <subcellularLocation>
        <location evidence="3">Mitochondrion</location>
    </subcellularLocation>
    <subcellularLocation>
        <location evidence="2">Nucleus</location>
    </subcellularLocation>
    <subcellularLocation>
        <location evidence="6">Secreted</location>
        <location evidence="6">Extracellular space</location>
        <location evidence="6">Extracellular matrix</location>
    </subcellularLocation>
</comment>
<keyword evidence="16" id="KW-0479">Metal-binding</keyword>
<evidence type="ECO:0000256" key="12">
    <source>
        <dbReference type="ARBA" id="ARBA00022525"/>
    </source>
</evidence>
<keyword evidence="20" id="KW-0496">Mitochondrion</keyword>
<evidence type="ECO:0000256" key="27">
    <source>
        <dbReference type="ARBA" id="ARBA00036876"/>
    </source>
</evidence>
<dbReference type="EC" id="2.3.2.13" evidence="25"/>
<accession>A0ABV0ZAI6</accession>
<dbReference type="SUPFAM" id="SSF81296">
    <property type="entry name" value="E set domains"/>
    <property type="match status" value="1"/>
</dbReference>
<dbReference type="InterPro" id="IPR013783">
    <property type="entry name" value="Ig-like_fold"/>
</dbReference>
<evidence type="ECO:0000256" key="13">
    <source>
        <dbReference type="ARBA" id="ARBA00022530"/>
    </source>
</evidence>
<comment type="catalytic activity">
    <reaction evidence="26">
        <text>L-glutaminyl-[protein] + serotonin = 5-serotonyl-L-glutamyl-[protein] + NH4(+)</text>
        <dbReference type="Rhea" id="RHEA:66552"/>
        <dbReference type="Rhea" id="RHEA-COMP:10207"/>
        <dbReference type="Rhea" id="RHEA-COMP:17052"/>
        <dbReference type="ChEBI" id="CHEBI:28938"/>
        <dbReference type="ChEBI" id="CHEBI:30011"/>
        <dbReference type="ChEBI" id="CHEBI:167174"/>
        <dbReference type="ChEBI" id="CHEBI:350546"/>
    </reaction>
    <physiologicalReaction direction="left-to-right" evidence="26">
        <dbReference type="Rhea" id="RHEA:66553"/>
    </physiologicalReaction>
</comment>
<keyword evidence="10" id="KW-1003">Cell membrane</keyword>
<evidence type="ECO:0000256" key="6">
    <source>
        <dbReference type="ARBA" id="ARBA00004498"/>
    </source>
</evidence>
<dbReference type="SUPFAM" id="SSF54001">
    <property type="entry name" value="Cysteine proteinases"/>
    <property type="match status" value="1"/>
</dbReference>
<proteinExistence type="inferred from homology"/>
<dbReference type="EMBL" id="JAHRIP010056760">
    <property type="protein sequence ID" value="MEQ2302433.1"/>
    <property type="molecule type" value="Genomic_DNA"/>
</dbReference>
<dbReference type="InterPro" id="IPR023608">
    <property type="entry name" value="Transglutaminase_animal"/>
</dbReference>
<dbReference type="InterPro" id="IPR036985">
    <property type="entry name" value="Transglutaminase-like_sf"/>
</dbReference>
<evidence type="ECO:0000256" key="5">
    <source>
        <dbReference type="ARBA" id="ARBA00004286"/>
    </source>
</evidence>
<keyword evidence="18" id="KW-0378">Hydrolase</keyword>
<sequence length="764" mass="86096">MWLGVTRTLKSTCSELPVSVLFVPARLLSSHHRRRRRSTKATMSLDWFTEVDLHRETNNKEHRTSEISVEELIVRRGQSFKLTLKLAQPFKSGFDQLTMTAETGNYPSEDLGTRSRFGVPDKVPRSASAKAVWKAELHKSSSPETRILILIITPPADTPIGEYKLSARHKDKEKKLGNLSVLFNPWIPDDWVFMPNEAERQEYVMSEQGIIYRGGGSFISPMSWDFGQFEKDMVKICMKLLDRNIKHWLNPADDVSARCNPIYVSRVVSAIINSADEGGVLMGNWGNDFSGGLAPTHWSGSYVILKKWYESYYQPVKFGQCWVFAGVMCSVMRLLGIPCRVVTNFQSAHDTNKNLTIDTYFDSKGVKKKESSDSIWNFHVWVEGWMKRPDLAEDGKYDGWQVVDPTPQERSEGIFCCGPTSLVAILNGETDLKYDVPFVFAEVNADSIYWLDKSDGSKVKIFTDTNTVGQNISTKSVGSNKRMDITDTYKHKEGTAKERNVFKYAIDKIENGTMLPRNIGGTAARVMSEALEMNDETGPNERTPSSLPQSQLLIRFEEVSKPEKGKDVNLKLIVSSDSNIPRTFSINISVQRMTYTGQPTGNIQTEVMEQKLLPGKDLTIPILVPFSTYHKYMIHSQTMTITTIITDLRNKENVYLASNRVVLTNPPISITVSGESRVNQEMTAEVVFMNPVNETLRNCILTLSGCGLLIGEETTELPNLLPNNRVRVKLVFVPHKTGERTLLVNFSCTAFRDIKTSCTVNINP</sequence>
<evidence type="ECO:0000256" key="40">
    <source>
        <dbReference type="ARBA" id="ARBA00048230"/>
    </source>
</evidence>
<evidence type="ECO:0000313" key="44">
    <source>
        <dbReference type="Proteomes" id="UP001469553"/>
    </source>
</evidence>
<comment type="catalytic activity">
    <reaction evidence="40">
        <text>L-glutaminyl-[protein] + (R)-noradrenaline = 5-(R)-noradrenalinyl-L-glutamyl-[protein] + NH4(+)</text>
        <dbReference type="Rhea" id="RHEA:66560"/>
        <dbReference type="Rhea" id="RHEA-COMP:10207"/>
        <dbReference type="Rhea" id="RHEA-COMP:17054"/>
        <dbReference type="ChEBI" id="CHEBI:28938"/>
        <dbReference type="ChEBI" id="CHEBI:30011"/>
        <dbReference type="ChEBI" id="CHEBI:72587"/>
        <dbReference type="ChEBI" id="CHEBI:167178"/>
    </reaction>
    <physiologicalReaction direction="left-to-right" evidence="40">
        <dbReference type="Rhea" id="RHEA:66561"/>
    </physiologicalReaction>
</comment>
<evidence type="ECO:0000256" key="38">
    <source>
        <dbReference type="ARBA" id="ARBA00047868"/>
    </source>
</evidence>
<dbReference type="PANTHER" id="PTHR11590:SF6">
    <property type="entry name" value="PROTEIN-GLUTAMINE GAMMA-GLUTAMYLTRANSFERASE 2"/>
    <property type="match status" value="1"/>
</dbReference>
<dbReference type="Pfam" id="PF01841">
    <property type="entry name" value="Transglut_core"/>
    <property type="match status" value="1"/>
</dbReference>
<evidence type="ECO:0000256" key="36">
    <source>
        <dbReference type="ARBA" id="ARBA00043104"/>
    </source>
</evidence>
<evidence type="ECO:0000256" key="25">
    <source>
        <dbReference type="ARBA" id="ARBA00024222"/>
    </source>
</evidence>
<dbReference type="InterPro" id="IPR036238">
    <property type="entry name" value="Transglutaminase_C_sf"/>
</dbReference>
<keyword evidence="44" id="KW-1185">Reference proteome</keyword>
<evidence type="ECO:0000256" key="14">
    <source>
        <dbReference type="ARBA" id="ARBA00022670"/>
    </source>
</evidence>
<keyword evidence="24" id="KW-0012">Acyltransferase</keyword>
<evidence type="ECO:0000256" key="7">
    <source>
        <dbReference type="ARBA" id="ARBA00004514"/>
    </source>
</evidence>
<comment type="cofactor">
    <cofactor evidence="1">
        <name>Ca(2+)</name>
        <dbReference type="ChEBI" id="CHEBI:29108"/>
    </cofactor>
</comment>
<feature type="domain" description="Transglutaminase-like" evidence="42">
    <location>
        <begin position="313"/>
        <end position="407"/>
    </location>
</feature>
<gene>
    <name evidence="43" type="ORF">AMECASPLE_006769</name>
</gene>
<keyword evidence="15" id="KW-0808">Transferase</keyword>
<name>A0ABV0ZAI6_9TELE</name>
<dbReference type="Gene3D" id="2.60.40.10">
    <property type="entry name" value="Immunoglobulins"/>
    <property type="match status" value="3"/>
</dbReference>
<dbReference type="Gene3D" id="3.90.260.10">
    <property type="entry name" value="Transglutaminase-like"/>
    <property type="match status" value="1"/>
</dbReference>
<evidence type="ECO:0000256" key="24">
    <source>
        <dbReference type="ARBA" id="ARBA00023315"/>
    </source>
</evidence>
<keyword evidence="9" id="KW-0158">Chromosome</keyword>
<comment type="caution">
    <text evidence="43">The sequence shown here is derived from an EMBL/GenBank/DDBJ whole genome shotgun (WGS) entry which is preliminary data.</text>
</comment>
<evidence type="ECO:0000256" key="19">
    <source>
        <dbReference type="ARBA" id="ARBA00022837"/>
    </source>
</evidence>
<dbReference type="InterPro" id="IPR050779">
    <property type="entry name" value="Transglutaminase"/>
</dbReference>
<dbReference type="InterPro" id="IPR002931">
    <property type="entry name" value="Transglutaminase-like"/>
</dbReference>
<comment type="similarity">
    <text evidence="8">Belongs to the transglutaminase superfamily. Transglutaminase family.</text>
</comment>
<keyword evidence="22" id="KW-0472">Membrane</keyword>
<evidence type="ECO:0000256" key="22">
    <source>
        <dbReference type="ARBA" id="ARBA00023136"/>
    </source>
</evidence>
<evidence type="ECO:0000256" key="30">
    <source>
        <dbReference type="ARBA" id="ARBA00041650"/>
    </source>
</evidence>
<evidence type="ECO:0000256" key="31">
    <source>
        <dbReference type="ARBA" id="ARBA00041677"/>
    </source>
</evidence>
<dbReference type="EC" id="3.5.1.44" evidence="28"/>
<keyword evidence="13" id="KW-0272">Extracellular matrix</keyword>
<evidence type="ECO:0000256" key="41">
    <source>
        <dbReference type="ARBA" id="ARBA00048365"/>
    </source>
</evidence>
<evidence type="ECO:0000256" key="3">
    <source>
        <dbReference type="ARBA" id="ARBA00004173"/>
    </source>
</evidence>
<evidence type="ECO:0000313" key="43">
    <source>
        <dbReference type="EMBL" id="MEQ2302433.1"/>
    </source>
</evidence>
<dbReference type="Pfam" id="PF00868">
    <property type="entry name" value="Transglut_N"/>
    <property type="match status" value="1"/>
</dbReference>
<evidence type="ECO:0000256" key="39">
    <source>
        <dbReference type="ARBA" id="ARBA00047876"/>
    </source>
</evidence>
<keyword evidence="21" id="KW-0342">GTP-binding</keyword>
<dbReference type="Pfam" id="PF00927">
    <property type="entry name" value="Transglut_C"/>
    <property type="match status" value="1"/>
</dbReference>
<keyword evidence="19" id="KW-0106">Calcium</keyword>
<evidence type="ECO:0000256" key="10">
    <source>
        <dbReference type="ARBA" id="ARBA00022475"/>
    </source>
</evidence>
<evidence type="ECO:0000256" key="35">
    <source>
        <dbReference type="ARBA" id="ARBA00042912"/>
    </source>
</evidence>
<evidence type="ECO:0000256" key="18">
    <source>
        <dbReference type="ARBA" id="ARBA00022801"/>
    </source>
</evidence>
<evidence type="ECO:0000256" key="15">
    <source>
        <dbReference type="ARBA" id="ARBA00022679"/>
    </source>
</evidence>
<evidence type="ECO:0000259" key="42">
    <source>
        <dbReference type="SMART" id="SM00460"/>
    </source>
</evidence>
<protein>
    <recommendedName>
        <fullName evidence="29">Protein-glutamine gamma-glutamyltransferase 2</fullName>
        <ecNumber evidence="25">2.3.2.13</ecNumber>
        <ecNumber evidence="28">3.5.1.44</ecNumber>
    </recommendedName>
    <alternativeName>
        <fullName evidence="32">Isopeptidase TGM2</fullName>
    </alternativeName>
    <alternativeName>
        <fullName evidence="34">Protein-glutamine deamidase TGM2</fullName>
    </alternativeName>
    <alternativeName>
        <fullName evidence="33">Protein-glutamine dopaminyltransferase TGM2</fullName>
    </alternativeName>
    <alternativeName>
        <fullName evidence="36">Protein-glutamine histaminyltransferase TGM2</fullName>
    </alternativeName>
    <alternativeName>
        <fullName evidence="37">Protein-glutamine noradrenalinyltransferase TGM2</fullName>
    </alternativeName>
    <alternativeName>
        <fullName evidence="35">Protein-glutamine serotonyltransferase TGM2</fullName>
    </alternativeName>
    <alternativeName>
        <fullName evidence="31">Tissue transglutaminase</fullName>
    </alternativeName>
    <alternativeName>
        <fullName evidence="30">Transglutaminase-2</fullName>
    </alternativeName>
</protein>
<keyword evidence="17" id="KW-0547">Nucleotide-binding</keyword>
<evidence type="ECO:0000256" key="8">
    <source>
        <dbReference type="ARBA" id="ARBA00005968"/>
    </source>
</evidence>
<comment type="catalytic activity">
    <reaction evidence="39">
        <text>L-glutaminyl-[protein] + histamine = 5-histaminyl-L-glutamyl-[protein] + NH4(+)</text>
        <dbReference type="Rhea" id="RHEA:66564"/>
        <dbReference type="Rhea" id="RHEA-COMP:10207"/>
        <dbReference type="Rhea" id="RHEA-COMP:17056"/>
        <dbReference type="ChEBI" id="CHEBI:28938"/>
        <dbReference type="ChEBI" id="CHEBI:30011"/>
        <dbReference type="ChEBI" id="CHEBI:58432"/>
        <dbReference type="ChEBI" id="CHEBI:167179"/>
    </reaction>
    <physiologicalReaction direction="left-to-right" evidence="39">
        <dbReference type="Rhea" id="RHEA:66565"/>
    </physiologicalReaction>
</comment>
<evidence type="ECO:0000256" key="21">
    <source>
        <dbReference type="ARBA" id="ARBA00023134"/>
    </source>
</evidence>
<evidence type="ECO:0000256" key="26">
    <source>
        <dbReference type="ARBA" id="ARBA00036377"/>
    </source>
</evidence>
<dbReference type="PIRSF" id="PIRSF000459">
    <property type="entry name" value="TGM_EBP42"/>
    <property type="match status" value="1"/>
</dbReference>
<evidence type="ECO:0000256" key="28">
    <source>
        <dbReference type="ARBA" id="ARBA00039019"/>
    </source>
</evidence>
<evidence type="ECO:0000256" key="20">
    <source>
        <dbReference type="ARBA" id="ARBA00023128"/>
    </source>
</evidence>
<comment type="catalytic activity">
    <reaction evidence="27">
        <text>L-glutaminyl-[protein] + L-lysyl-[protein] = [protein]-L-lysyl-N(6)-5-L-glutamyl-[protein] + NH4(+)</text>
        <dbReference type="Rhea" id="RHEA:54816"/>
        <dbReference type="Rhea" id="RHEA-COMP:9752"/>
        <dbReference type="Rhea" id="RHEA-COMP:10207"/>
        <dbReference type="Rhea" id="RHEA-COMP:14005"/>
        <dbReference type="ChEBI" id="CHEBI:28938"/>
        <dbReference type="ChEBI" id="CHEBI:29969"/>
        <dbReference type="ChEBI" id="CHEBI:30011"/>
        <dbReference type="ChEBI" id="CHEBI:138370"/>
        <dbReference type="EC" id="2.3.2.13"/>
    </reaction>
    <physiologicalReaction direction="left-to-right" evidence="27">
        <dbReference type="Rhea" id="RHEA:54817"/>
    </physiologicalReaction>
</comment>
<dbReference type="SMART" id="SM00460">
    <property type="entry name" value="TGc"/>
    <property type="match status" value="1"/>
</dbReference>
<evidence type="ECO:0000256" key="1">
    <source>
        <dbReference type="ARBA" id="ARBA00001913"/>
    </source>
</evidence>
<evidence type="ECO:0000256" key="4">
    <source>
        <dbReference type="ARBA" id="ARBA00004236"/>
    </source>
</evidence>
<evidence type="ECO:0000256" key="37">
    <source>
        <dbReference type="ARBA" id="ARBA00043138"/>
    </source>
</evidence>
<keyword evidence="12" id="KW-0964">Secreted</keyword>
<evidence type="ECO:0000256" key="34">
    <source>
        <dbReference type="ARBA" id="ARBA00042239"/>
    </source>
</evidence>
<evidence type="ECO:0000256" key="17">
    <source>
        <dbReference type="ARBA" id="ARBA00022741"/>
    </source>
</evidence>
<comment type="catalytic activity">
    <reaction evidence="41">
        <text>L-glutaminyl-[protein] + dopamine = 5-dopaminyl-L-glutamyl-[protein] + NH4(+)</text>
        <dbReference type="Rhea" id="RHEA:66556"/>
        <dbReference type="Rhea" id="RHEA-COMP:10207"/>
        <dbReference type="Rhea" id="RHEA-COMP:17053"/>
        <dbReference type="ChEBI" id="CHEBI:28938"/>
        <dbReference type="ChEBI" id="CHEBI:30011"/>
        <dbReference type="ChEBI" id="CHEBI:59905"/>
        <dbReference type="ChEBI" id="CHEBI:167175"/>
    </reaction>
    <physiologicalReaction direction="left-to-right" evidence="41">
        <dbReference type="Rhea" id="RHEA:66557"/>
    </physiologicalReaction>
</comment>
<keyword evidence="14" id="KW-0645">Protease</keyword>
<evidence type="ECO:0000256" key="29">
    <source>
        <dbReference type="ARBA" id="ARBA00040561"/>
    </source>
</evidence>
<evidence type="ECO:0000256" key="33">
    <source>
        <dbReference type="ARBA" id="ARBA00042105"/>
    </source>
</evidence>
<evidence type="ECO:0000256" key="23">
    <source>
        <dbReference type="ARBA" id="ARBA00023242"/>
    </source>
</evidence>
<evidence type="ECO:0000256" key="11">
    <source>
        <dbReference type="ARBA" id="ARBA00022490"/>
    </source>
</evidence>
<reference evidence="43 44" key="1">
    <citation type="submission" date="2021-06" db="EMBL/GenBank/DDBJ databases">
        <authorList>
            <person name="Palmer J.M."/>
        </authorList>
    </citation>
    <scope>NUCLEOTIDE SEQUENCE [LARGE SCALE GENOMIC DNA]</scope>
    <source>
        <strain evidence="43 44">AS_MEX2019</strain>
        <tissue evidence="43">Muscle</tissue>
    </source>
</reference>
<evidence type="ECO:0000256" key="16">
    <source>
        <dbReference type="ARBA" id="ARBA00022723"/>
    </source>
</evidence>
<comment type="catalytic activity">
    <reaction evidence="38">
        <text>L-glutaminyl-[protein] + H2O = L-glutamyl-[protein] + NH4(+)</text>
        <dbReference type="Rhea" id="RHEA:16441"/>
        <dbReference type="Rhea" id="RHEA-COMP:10207"/>
        <dbReference type="Rhea" id="RHEA-COMP:10208"/>
        <dbReference type="ChEBI" id="CHEBI:15377"/>
        <dbReference type="ChEBI" id="CHEBI:28938"/>
        <dbReference type="ChEBI" id="CHEBI:29973"/>
        <dbReference type="ChEBI" id="CHEBI:30011"/>
        <dbReference type="EC" id="3.5.1.44"/>
    </reaction>
    <physiologicalReaction direction="left-to-right" evidence="38">
        <dbReference type="Rhea" id="RHEA:16442"/>
    </physiologicalReaction>
</comment>
<dbReference type="PANTHER" id="PTHR11590">
    <property type="entry name" value="PROTEIN-GLUTAMINE GAMMA-GLUTAMYLTRANSFERASE"/>
    <property type="match status" value="1"/>
</dbReference>
<dbReference type="Proteomes" id="UP001469553">
    <property type="component" value="Unassembled WGS sequence"/>
</dbReference>
<keyword evidence="23" id="KW-0539">Nucleus</keyword>
<keyword evidence="11" id="KW-0963">Cytoplasm</keyword>
<organism evidence="43 44">
    <name type="scientific">Ameca splendens</name>
    <dbReference type="NCBI Taxonomy" id="208324"/>
    <lineage>
        <taxon>Eukaryota</taxon>
        <taxon>Metazoa</taxon>
        <taxon>Chordata</taxon>
        <taxon>Craniata</taxon>
        <taxon>Vertebrata</taxon>
        <taxon>Euteleostomi</taxon>
        <taxon>Actinopterygii</taxon>
        <taxon>Neopterygii</taxon>
        <taxon>Teleostei</taxon>
        <taxon>Neoteleostei</taxon>
        <taxon>Acanthomorphata</taxon>
        <taxon>Ovalentaria</taxon>
        <taxon>Atherinomorphae</taxon>
        <taxon>Cyprinodontiformes</taxon>
        <taxon>Goodeidae</taxon>
        <taxon>Ameca</taxon>
    </lineage>
</organism>
<dbReference type="SUPFAM" id="SSF49309">
    <property type="entry name" value="Transglutaminase, two C-terminal domains"/>
    <property type="match status" value="2"/>
</dbReference>
<dbReference type="InterPro" id="IPR008958">
    <property type="entry name" value="Transglutaminase_C"/>
</dbReference>
<evidence type="ECO:0000256" key="32">
    <source>
        <dbReference type="ARBA" id="ARBA00042099"/>
    </source>
</evidence>
<dbReference type="InterPro" id="IPR001102">
    <property type="entry name" value="Transglutaminase_N"/>
</dbReference>
<dbReference type="InterPro" id="IPR038765">
    <property type="entry name" value="Papain-like_cys_pep_sf"/>
</dbReference>